<evidence type="ECO:0000313" key="4">
    <source>
        <dbReference type="EMBL" id="CAB4893603.1"/>
    </source>
</evidence>
<dbReference type="AlphaFoldDB" id="A0A6J6CXX5"/>
<feature type="transmembrane region" description="Helical" evidence="1">
    <location>
        <begin position="27"/>
        <end position="46"/>
    </location>
</feature>
<feature type="transmembrane region" description="Helical" evidence="1">
    <location>
        <begin position="58"/>
        <end position="81"/>
    </location>
</feature>
<protein>
    <submittedName>
        <fullName evidence="2">Unannotated protein</fullName>
    </submittedName>
</protein>
<accession>A0A6J6CXX5</accession>
<reference evidence="2" key="1">
    <citation type="submission" date="2020-05" db="EMBL/GenBank/DDBJ databases">
        <authorList>
            <person name="Chiriac C."/>
            <person name="Salcher M."/>
            <person name="Ghai R."/>
            <person name="Kavagutti S V."/>
        </authorList>
    </citation>
    <scope>NUCLEOTIDE SEQUENCE</scope>
</reference>
<sequence length="121" mass="12886">MLLYLDAFWLVLAVLFGSQETEIGSGGLIGMLLGVGGIAAYVYGASGIANGEKRGYQVAVFASFLPLIRRVVLVVLAGASIAGNLSFIFLAGNVLNVMFEYALIGLLLHPMSRNHEKAYFS</sequence>
<gene>
    <name evidence="2" type="ORF">UFOPK1358_01919</name>
    <name evidence="3" type="ORF">UFOPK2766_01780</name>
    <name evidence="4" type="ORF">UFOPK3519_00445</name>
</gene>
<dbReference type="EMBL" id="CAFBMG010000022">
    <property type="protein sequence ID" value="CAB4893603.1"/>
    <property type="molecule type" value="Genomic_DNA"/>
</dbReference>
<dbReference type="EMBL" id="CAEZSF010000268">
    <property type="protein sequence ID" value="CAB4555985.1"/>
    <property type="molecule type" value="Genomic_DNA"/>
</dbReference>
<organism evidence="2">
    <name type="scientific">freshwater metagenome</name>
    <dbReference type="NCBI Taxonomy" id="449393"/>
    <lineage>
        <taxon>unclassified sequences</taxon>
        <taxon>metagenomes</taxon>
        <taxon>ecological metagenomes</taxon>
    </lineage>
</organism>
<dbReference type="EMBL" id="CAEZYU010000096">
    <property type="protein sequence ID" value="CAB4753330.1"/>
    <property type="molecule type" value="Genomic_DNA"/>
</dbReference>
<proteinExistence type="predicted"/>
<feature type="transmembrane region" description="Helical" evidence="1">
    <location>
        <begin position="87"/>
        <end position="108"/>
    </location>
</feature>
<keyword evidence="1" id="KW-0472">Membrane</keyword>
<keyword evidence="1" id="KW-1133">Transmembrane helix</keyword>
<name>A0A6J6CXX5_9ZZZZ</name>
<evidence type="ECO:0000313" key="3">
    <source>
        <dbReference type="EMBL" id="CAB4753330.1"/>
    </source>
</evidence>
<evidence type="ECO:0000256" key="1">
    <source>
        <dbReference type="SAM" id="Phobius"/>
    </source>
</evidence>
<evidence type="ECO:0000313" key="2">
    <source>
        <dbReference type="EMBL" id="CAB4555985.1"/>
    </source>
</evidence>
<keyword evidence="1" id="KW-0812">Transmembrane</keyword>